<keyword evidence="2" id="KW-1185">Reference proteome</keyword>
<sequence>MNLHTLTETIWQHLKAETSYTAMDGQVIDAVPDVAYVVFYPGAGWARGRRAADLASALRTPFQLTCAGWSREQAANTVEIVRSRFTGWRPFPDLPSAGRCVEDDTGMTLQRDDSDSGPPRFWLPLRFHIATVRSPQ</sequence>
<proteinExistence type="predicted"/>
<organism evidence="1 2">
    <name type="scientific">Desertihabitans brevis</name>
    <dbReference type="NCBI Taxonomy" id="2268447"/>
    <lineage>
        <taxon>Bacteria</taxon>
        <taxon>Bacillati</taxon>
        <taxon>Actinomycetota</taxon>
        <taxon>Actinomycetes</taxon>
        <taxon>Propionibacteriales</taxon>
        <taxon>Propionibacteriaceae</taxon>
        <taxon>Desertihabitans</taxon>
    </lineage>
</organism>
<name>A0A367YRU0_9ACTN</name>
<comment type="caution">
    <text evidence="1">The sequence shown here is derived from an EMBL/GenBank/DDBJ whole genome shotgun (WGS) entry which is preliminary data.</text>
</comment>
<evidence type="ECO:0008006" key="3">
    <source>
        <dbReference type="Google" id="ProtNLM"/>
    </source>
</evidence>
<evidence type="ECO:0000313" key="2">
    <source>
        <dbReference type="Proteomes" id="UP000252770"/>
    </source>
</evidence>
<reference evidence="1 2" key="1">
    <citation type="submission" date="2018-07" db="EMBL/GenBank/DDBJ databases">
        <title>Desertimonas flava gen. nov. sp. nov.</title>
        <authorList>
            <person name="Liu S."/>
        </authorList>
    </citation>
    <scope>NUCLEOTIDE SEQUENCE [LARGE SCALE GENOMIC DNA]</scope>
    <source>
        <strain evidence="1 2">16Sb5-5</strain>
    </source>
</reference>
<dbReference type="RefSeq" id="WP_114127830.1">
    <property type="nucleotide sequence ID" value="NZ_QOUI01000012.1"/>
</dbReference>
<protein>
    <recommendedName>
        <fullName evidence="3">Tail terminator</fullName>
    </recommendedName>
</protein>
<dbReference type="EMBL" id="QOUI01000012">
    <property type="protein sequence ID" value="RCK68269.1"/>
    <property type="molecule type" value="Genomic_DNA"/>
</dbReference>
<dbReference type="AlphaFoldDB" id="A0A367YRU0"/>
<dbReference type="Proteomes" id="UP000252770">
    <property type="component" value="Unassembled WGS sequence"/>
</dbReference>
<gene>
    <name evidence="1" type="ORF">DT076_16605</name>
</gene>
<accession>A0A367YRU0</accession>
<evidence type="ECO:0000313" key="1">
    <source>
        <dbReference type="EMBL" id="RCK68269.1"/>
    </source>
</evidence>